<name>A0A113R5D6_PLABE</name>
<dbReference type="InterPro" id="IPR014001">
    <property type="entry name" value="Helicase_ATP-bd"/>
</dbReference>
<evidence type="ECO:0000313" key="16">
    <source>
        <dbReference type="Proteomes" id="UP000220214"/>
    </source>
</evidence>
<dbReference type="GO" id="GO:0005524">
    <property type="term" value="F:ATP binding"/>
    <property type="evidence" value="ECO:0007669"/>
    <property type="project" value="UniProtKB-UniRule"/>
</dbReference>
<dbReference type="GO" id="GO:0003724">
    <property type="term" value="F:RNA helicase activity"/>
    <property type="evidence" value="ECO:0007669"/>
    <property type="project" value="UniProtKB-EC"/>
</dbReference>
<dbReference type="PROSITE" id="PS51192">
    <property type="entry name" value="HELICASE_ATP_BIND_1"/>
    <property type="match status" value="1"/>
</dbReference>
<proteinExistence type="inferred from homology"/>
<evidence type="ECO:0000313" key="9">
    <source>
        <dbReference type="EMBL" id="SCM19538.1"/>
    </source>
</evidence>
<dbReference type="Proteomes" id="UP000220214">
    <property type="component" value="Chromosome 6"/>
</dbReference>
<dbReference type="OMA" id="KLYMYQY"/>
<evidence type="ECO:0000313" key="10">
    <source>
        <dbReference type="EMBL" id="SCN23279.1"/>
    </source>
</evidence>
<keyword evidence="4 5" id="KW-0694">RNA-binding</keyword>
<keyword evidence="1 5" id="KW-0547">Nucleotide-binding</keyword>
<keyword evidence="3 5" id="KW-0067">ATP-binding</keyword>
<evidence type="ECO:0000313" key="8">
    <source>
        <dbReference type="EMBL" id="CXI14970.1"/>
    </source>
</evidence>
<dbReference type="PROSITE" id="PS51194">
    <property type="entry name" value="HELICASE_CTER"/>
    <property type="match status" value="1"/>
</dbReference>
<evidence type="ECO:0000256" key="3">
    <source>
        <dbReference type="ARBA" id="ARBA00022840"/>
    </source>
</evidence>
<keyword evidence="2 5" id="KW-0378">Hydrolase</keyword>
<evidence type="ECO:0000256" key="4">
    <source>
        <dbReference type="ARBA" id="ARBA00022884"/>
    </source>
</evidence>
<dbReference type="EMBL" id="LT160026">
    <property type="protein sequence ID" value="CXI14970.1"/>
    <property type="molecule type" value="Genomic_DNA"/>
</dbReference>
<evidence type="ECO:0000313" key="12">
    <source>
        <dbReference type="EMBL" id="SCO59504.1"/>
    </source>
</evidence>
<dbReference type="SMART" id="SM00490">
    <property type="entry name" value="HELICc"/>
    <property type="match status" value="1"/>
</dbReference>
<dbReference type="SUPFAM" id="SSF52540">
    <property type="entry name" value="P-loop containing nucleoside triphosphate hydrolases"/>
    <property type="match status" value="1"/>
</dbReference>
<dbReference type="VEuPathDB" id="PlasmoDB:PBANKA_0601000"/>
<keyword evidence="5 8" id="KW-0347">Helicase</keyword>
<evidence type="ECO:0000259" key="7">
    <source>
        <dbReference type="PROSITE" id="PS51194"/>
    </source>
</evidence>
<dbReference type="EMBL" id="LT608270">
    <property type="protein sequence ID" value="SCO59000.1"/>
    <property type="molecule type" value="Genomic_DNA"/>
</dbReference>
<gene>
    <name evidence="8" type="ORF">PBK173_000096000</name>
    <name evidence="10" type="ORF">PBNK65E_000091400</name>
    <name evidence="9" type="ORF">PBNK65NY_000090800</name>
    <name evidence="12" type="ORF">PBSP11A_000090900</name>
    <name evidence="11" type="ORF">PBSP11RLL_000091100</name>
</gene>
<evidence type="ECO:0000256" key="2">
    <source>
        <dbReference type="ARBA" id="ARBA00022801"/>
    </source>
</evidence>
<evidence type="ECO:0000313" key="13">
    <source>
        <dbReference type="Proteomes" id="UP000069549"/>
    </source>
</evidence>
<feature type="domain" description="Helicase ATP-binding" evidence="6">
    <location>
        <begin position="209"/>
        <end position="437"/>
    </location>
</feature>
<dbReference type="Proteomes" id="UP000069549">
    <property type="component" value="Chromosome 6"/>
</dbReference>
<dbReference type="Gene3D" id="3.40.50.300">
    <property type="entry name" value="P-loop containing nucleotide triphosphate hydrolases"/>
    <property type="match status" value="2"/>
</dbReference>
<dbReference type="OrthoDB" id="10256233at2759"/>
<comment type="catalytic activity">
    <reaction evidence="5">
        <text>ATP + H2O = ADP + phosphate + H(+)</text>
        <dbReference type="Rhea" id="RHEA:13065"/>
        <dbReference type="ChEBI" id="CHEBI:15377"/>
        <dbReference type="ChEBI" id="CHEBI:15378"/>
        <dbReference type="ChEBI" id="CHEBI:30616"/>
        <dbReference type="ChEBI" id="CHEBI:43474"/>
        <dbReference type="ChEBI" id="CHEBI:456216"/>
        <dbReference type="EC" id="3.6.4.13"/>
    </reaction>
</comment>
<dbReference type="Pfam" id="PF00270">
    <property type="entry name" value="DEAD"/>
    <property type="match status" value="1"/>
</dbReference>
<reference evidence="8 13" key="1">
    <citation type="submission" date="2016-02" db="EMBL/GenBank/DDBJ databases">
        <authorList>
            <consortium name="Pathogen Informatics"/>
        </authorList>
    </citation>
    <scope>NUCLEOTIDE SEQUENCE [LARGE SCALE GENOMIC DNA]</scope>
    <source>
        <strain evidence="8 13">K173</strain>
        <strain evidence="9 17">NK65 ny</strain>
        <strain evidence="10 16">NK65e</strain>
        <strain evidence="12 14">SP11 Antwerpcl1</strain>
        <strain evidence="11 15">SP11 RLL</strain>
    </source>
</reference>
<dbReference type="Proteomes" id="UP000219974">
    <property type="component" value="Chromosome 6"/>
</dbReference>
<dbReference type="EMBL" id="LT614632">
    <property type="protein sequence ID" value="SCN23279.1"/>
    <property type="molecule type" value="Genomic_DNA"/>
</dbReference>
<protein>
    <recommendedName>
        <fullName evidence="5">ATP-dependent RNA helicase</fullName>
        <ecNumber evidence="5">3.6.4.13</ecNumber>
    </recommendedName>
</protein>
<comment type="similarity">
    <text evidence="5">Belongs to the DEAD box helicase family.</text>
</comment>
<feature type="domain" description="Helicase C-terminal" evidence="7">
    <location>
        <begin position="554"/>
        <end position="695"/>
    </location>
</feature>
<dbReference type="InterPro" id="IPR027417">
    <property type="entry name" value="P-loop_NTPase"/>
</dbReference>
<comment type="function">
    <text evidence="5">RNA helicase.</text>
</comment>
<evidence type="ECO:0000313" key="15">
    <source>
        <dbReference type="Proteomes" id="UP000219974"/>
    </source>
</evidence>
<organism evidence="8 13">
    <name type="scientific">Plasmodium berghei</name>
    <dbReference type="NCBI Taxonomy" id="5821"/>
    <lineage>
        <taxon>Eukaryota</taxon>
        <taxon>Sar</taxon>
        <taxon>Alveolata</taxon>
        <taxon>Apicomplexa</taxon>
        <taxon>Aconoidasida</taxon>
        <taxon>Haemosporida</taxon>
        <taxon>Plasmodiidae</taxon>
        <taxon>Plasmodium</taxon>
        <taxon>Plasmodium (Vinckeia)</taxon>
    </lineage>
</organism>
<dbReference type="Pfam" id="PF00271">
    <property type="entry name" value="Helicase_C"/>
    <property type="match status" value="1"/>
</dbReference>
<dbReference type="CDD" id="cd18787">
    <property type="entry name" value="SF2_C_DEAD"/>
    <property type="match status" value="1"/>
</dbReference>
<dbReference type="SMART" id="SM00487">
    <property type="entry name" value="DEXDc"/>
    <property type="match status" value="1"/>
</dbReference>
<evidence type="ECO:0000256" key="5">
    <source>
        <dbReference type="RuleBase" id="RU365068"/>
    </source>
</evidence>
<sequence>MIRVKNGMNTLIDIQNINHSIHLSIIDMNVLSKSLKSGKKISRNINLNGTVCNNFLENYNYSNLIERKNGIVSKDSRFGGKEYIKSYGYGWKNDMLRNTYRICYNNKIIKILSIGYYTEANNNKGDYKNKNTVFEENQLNSNEYEKQNSPRVNNVNDKNIFNNEDNKILNRHEHVGVSILNVDEEIINNLKFILKINKLYMYQYIVFNEIVVKNCKHLLIYNKTGTGKTLCYLLPLIQKIINNKFDCNRNVLILTQNIYLCKQLYIYILSIYPNLNVCILSDENDSFSNMKKMRSSVVVKNNIINKEGFNTDIQIENSGIHFYLCTPNKFESYIKNYKNKKKNDKNIMNNVLNCVNTIVVDEFDYIVENRRFIFNFLFYYSSKNGLSSIENEIDKKENNNNYDNLNYKDFNMYLFTANINELMMKKINEHLFDFIFFDFVNGIKETIKNKENENIISCNSNKNKKDNSFQLLSKENKKYSLCNLNISHFICKINTPSKYKYVPYFLNIFFFNQKGLSNKNQSMLERKKQFNDIDKEEYDSNKLISDYMNKNTSTIIEDGEKINKCIIFSNSKDEVENLYENAFLKPHAVMIHSDLLTAQKNENINLFKLGKKNILITTDIVSRGLDIENVVFILNYSPPVSPNDYVHRSGRTGRGKEKGVCLTIYHKYEYRNLEKVIKYTKNNFQAILCPHRDEVYKFSVDILTDTIMKIPPEKYEFLHNKSKELFETYNTRIIAQILSILLKFDKKGQNISLLSGKKNYTSVLIKDPFFELIKNKDDIINILKATIGSGNFSSIVGDIAKCDEGYIADICSSSVNKIINLFNNSNSHYRNKGVEISTIIELPQIVREKKNVMKKSKKTPWIKYKLQRKKIIILGRKEDKYKKKGIVEFIKDINRPI</sequence>
<dbReference type="EMBL" id="LT608142">
    <property type="protein sequence ID" value="SCM19538.1"/>
    <property type="molecule type" value="Genomic_DNA"/>
</dbReference>
<dbReference type="PANTHER" id="PTHR24031">
    <property type="entry name" value="RNA HELICASE"/>
    <property type="match status" value="1"/>
</dbReference>
<accession>A0A113R5D6</accession>
<comment type="domain">
    <text evidence="5">The Q motif is unique to and characteristic of the DEAD box family of RNA helicases and controls ATP binding and hydrolysis.</text>
</comment>
<dbReference type="InterPro" id="IPR001650">
    <property type="entry name" value="Helicase_C-like"/>
</dbReference>
<dbReference type="Proteomes" id="UP000219860">
    <property type="component" value="Chromosome 6"/>
</dbReference>
<dbReference type="GO" id="GO:0016787">
    <property type="term" value="F:hydrolase activity"/>
    <property type="evidence" value="ECO:0007669"/>
    <property type="project" value="UniProtKB-KW"/>
</dbReference>
<evidence type="ECO:0000313" key="11">
    <source>
        <dbReference type="EMBL" id="SCO59000.1"/>
    </source>
</evidence>
<evidence type="ECO:0000256" key="1">
    <source>
        <dbReference type="ARBA" id="ARBA00022741"/>
    </source>
</evidence>
<dbReference type="InterPro" id="IPR011545">
    <property type="entry name" value="DEAD/DEAH_box_helicase_dom"/>
</dbReference>
<evidence type="ECO:0000313" key="17">
    <source>
        <dbReference type="Proteomes" id="UP000516480"/>
    </source>
</evidence>
<dbReference type="Proteomes" id="UP000516480">
    <property type="component" value="Chromosome 6"/>
</dbReference>
<dbReference type="GO" id="GO:0003723">
    <property type="term" value="F:RNA binding"/>
    <property type="evidence" value="ECO:0007669"/>
    <property type="project" value="UniProtKB-UniRule"/>
</dbReference>
<dbReference type="AlphaFoldDB" id="A0A113R5D6"/>
<evidence type="ECO:0000313" key="14">
    <source>
        <dbReference type="Proteomes" id="UP000219860"/>
    </source>
</evidence>
<dbReference type="EMBL" id="LT608254">
    <property type="protein sequence ID" value="SCO59504.1"/>
    <property type="molecule type" value="Genomic_DNA"/>
</dbReference>
<dbReference type="EC" id="3.6.4.13" evidence="5"/>
<evidence type="ECO:0000259" key="6">
    <source>
        <dbReference type="PROSITE" id="PS51192"/>
    </source>
</evidence>